<reference evidence="2 3" key="1">
    <citation type="submission" date="2020-08" db="EMBL/GenBank/DDBJ databases">
        <title>Bridging the membrane lipid divide: bacteria of the FCB group superphylum have the potential to synthesize archaeal ether lipids.</title>
        <authorList>
            <person name="Villanueva L."/>
            <person name="Von Meijenfeldt F.A.B."/>
            <person name="Westbye A.B."/>
            <person name="Yadav S."/>
            <person name="Hopmans E.C."/>
            <person name="Dutilh B.E."/>
            <person name="Sinninghe Damste J.S."/>
        </authorList>
    </citation>
    <scope>NUCLEOTIDE SEQUENCE [LARGE SCALE GENOMIC DNA]</scope>
    <source>
        <strain evidence="2">NIOZ-UU47</strain>
    </source>
</reference>
<comment type="caution">
    <text evidence="2">The sequence shown here is derived from an EMBL/GenBank/DDBJ whole genome shotgun (WGS) entry which is preliminary data.</text>
</comment>
<organism evidence="2 3">
    <name type="scientific">Candidatus Desulfobia pelagia</name>
    <dbReference type="NCBI Taxonomy" id="2841692"/>
    <lineage>
        <taxon>Bacteria</taxon>
        <taxon>Pseudomonadati</taxon>
        <taxon>Thermodesulfobacteriota</taxon>
        <taxon>Desulfobulbia</taxon>
        <taxon>Desulfobulbales</taxon>
        <taxon>Desulfobulbaceae</taxon>
        <taxon>Candidatus Desulfobia</taxon>
    </lineage>
</organism>
<feature type="transmembrane region" description="Helical" evidence="1">
    <location>
        <begin position="12"/>
        <end position="31"/>
    </location>
</feature>
<name>A0A8J6NE51_9BACT</name>
<evidence type="ECO:0000256" key="1">
    <source>
        <dbReference type="SAM" id="Phobius"/>
    </source>
</evidence>
<dbReference type="EMBL" id="JACNJZ010000074">
    <property type="protein sequence ID" value="MBC8317173.1"/>
    <property type="molecule type" value="Genomic_DNA"/>
</dbReference>
<keyword evidence="1" id="KW-0472">Membrane</keyword>
<proteinExistence type="predicted"/>
<gene>
    <name evidence="2" type="ORF">H8E41_04650</name>
</gene>
<dbReference type="AlphaFoldDB" id="A0A8J6NE51"/>
<feature type="transmembrane region" description="Helical" evidence="1">
    <location>
        <begin position="43"/>
        <end position="61"/>
    </location>
</feature>
<dbReference type="Proteomes" id="UP000614424">
    <property type="component" value="Unassembled WGS sequence"/>
</dbReference>
<accession>A0A8J6NE51</accession>
<evidence type="ECO:0000313" key="3">
    <source>
        <dbReference type="Proteomes" id="UP000614424"/>
    </source>
</evidence>
<evidence type="ECO:0000313" key="2">
    <source>
        <dbReference type="EMBL" id="MBC8317173.1"/>
    </source>
</evidence>
<feature type="transmembrane region" description="Helical" evidence="1">
    <location>
        <begin position="81"/>
        <end position="102"/>
    </location>
</feature>
<keyword evidence="1" id="KW-0812">Transmembrane</keyword>
<sequence length="139" mass="15513">MSSRFKPSASRKTMLLIAALFWTVVGFGLMIRGVGILLEGDYYILLAGAILLGTVKAVFIFERTVRKNVARIQEKEDGDCLGGVFSFKNWLLIVVMILMGRLLRLSGLPLGIYGVIVLAVGWGLFLASRIMWLEWKQCD</sequence>
<protein>
    <submittedName>
        <fullName evidence="2">Uncharacterized protein</fullName>
    </submittedName>
</protein>
<feature type="transmembrane region" description="Helical" evidence="1">
    <location>
        <begin position="108"/>
        <end position="127"/>
    </location>
</feature>
<keyword evidence="1" id="KW-1133">Transmembrane helix</keyword>